<keyword evidence="2" id="KW-1185">Reference proteome</keyword>
<dbReference type="Proteomes" id="UP001241169">
    <property type="component" value="Unassembled WGS sequence"/>
</dbReference>
<accession>A0ABQ9SPE9</accession>
<dbReference type="RefSeq" id="XP_060350523.1">
    <property type="nucleotide sequence ID" value="XM_060491649.1"/>
</dbReference>
<reference evidence="1 2" key="1">
    <citation type="submission" date="2016-10" db="EMBL/GenBank/DDBJ databases">
        <title>The genome sequence of Colletotrichum fioriniae PJ7.</title>
        <authorList>
            <person name="Baroncelli R."/>
        </authorList>
    </citation>
    <scope>NUCLEOTIDE SEQUENCE [LARGE SCALE GENOMIC DNA]</scope>
    <source>
        <strain evidence="1 2">IMI 384185</strain>
    </source>
</reference>
<dbReference type="EMBL" id="MOPA01000005">
    <property type="protein sequence ID" value="KAK1541391.1"/>
    <property type="molecule type" value="Genomic_DNA"/>
</dbReference>
<organism evidence="1 2">
    <name type="scientific">Colletotrichum paranaense</name>
    <dbReference type="NCBI Taxonomy" id="1914294"/>
    <lineage>
        <taxon>Eukaryota</taxon>
        <taxon>Fungi</taxon>
        <taxon>Dikarya</taxon>
        <taxon>Ascomycota</taxon>
        <taxon>Pezizomycotina</taxon>
        <taxon>Sordariomycetes</taxon>
        <taxon>Hypocreomycetidae</taxon>
        <taxon>Glomerellales</taxon>
        <taxon>Glomerellaceae</taxon>
        <taxon>Colletotrichum</taxon>
        <taxon>Colletotrichum acutatum species complex</taxon>
    </lineage>
</organism>
<name>A0ABQ9SPE9_9PEZI</name>
<evidence type="ECO:0000313" key="1">
    <source>
        <dbReference type="EMBL" id="KAK1541391.1"/>
    </source>
</evidence>
<protein>
    <submittedName>
        <fullName evidence="1">Uncharacterized protein</fullName>
    </submittedName>
</protein>
<evidence type="ECO:0000313" key="2">
    <source>
        <dbReference type="Proteomes" id="UP001241169"/>
    </source>
</evidence>
<gene>
    <name evidence="1" type="ORF">CPAR01_07380</name>
</gene>
<dbReference type="GeneID" id="85375548"/>
<comment type="caution">
    <text evidence="1">The sequence shown here is derived from an EMBL/GenBank/DDBJ whole genome shotgun (WGS) entry which is preliminary data.</text>
</comment>
<proteinExistence type="predicted"/>
<sequence length="29" mass="3237">MGSTKPCLFWNYCAAQPRPPSCPHRCVSV</sequence>